<dbReference type="EMBL" id="MT142429">
    <property type="protein sequence ID" value="QJA80607.1"/>
    <property type="molecule type" value="Genomic_DNA"/>
</dbReference>
<dbReference type="Pfam" id="PF14090">
    <property type="entry name" value="HTH_39"/>
    <property type="match status" value="1"/>
</dbReference>
<protein>
    <submittedName>
        <fullName evidence="2">Putative DNA binding, helix-turn-helix domain containing protein</fullName>
    </submittedName>
</protein>
<reference evidence="2" key="1">
    <citation type="submission" date="2020-03" db="EMBL/GenBank/DDBJ databases">
        <title>The deep terrestrial virosphere.</title>
        <authorList>
            <person name="Holmfeldt K."/>
            <person name="Nilsson E."/>
            <person name="Simone D."/>
            <person name="Lopez-Fernandez M."/>
            <person name="Wu X."/>
            <person name="de Brujin I."/>
            <person name="Lundin D."/>
            <person name="Andersson A."/>
            <person name="Bertilsson S."/>
            <person name="Dopson M."/>
        </authorList>
    </citation>
    <scope>NUCLEOTIDE SEQUENCE</scope>
    <source>
        <strain evidence="3">MM415A00691</strain>
        <strain evidence="2">MM415B00267</strain>
    </source>
</reference>
<gene>
    <name evidence="3" type="ORF">MM415A00691_0001</name>
    <name evidence="2" type="ORF">MM415B00267_0076</name>
</gene>
<dbReference type="InterPro" id="IPR055245">
    <property type="entry name" value="HTH_proteobacteria"/>
</dbReference>
<sequence>MKYQKSQSERILALLKRKRYVSVPELMKLGISCYTKRISELRKKGYKIINIKKYNKKTKTTESTYKMWS</sequence>
<accession>A0A6M3JBL1</accession>
<evidence type="ECO:0000313" key="2">
    <source>
        <dbReference type="EMBL" id="QJA67250.1"/>
    </source>
</evidence>
<dbReference type="AlphaFoldDB" id="A0A6M3JBL1"/>
<organism evidence="2">
    <name type="scientific">viral metagenome</name>
    <dbReference type="NCBI Taxonomy" id="1070528"/>
    <lineage>
        <taxon>unclassified sequences</taxon>
        <taxon>metagenomes</taxon>
        <taxon>organismal metagenomes</taxon>
    </lineage>
</organism>
<evidence type="ECO:0000313" key="3">
    <source>
        <dbReference type="EMBL" id="QJA80607.1"/>
    </source>
</evidence>
<feature type="domain" description="Winged helix-turn-helix" evidence="1">
    <location>
        <begin position="6"/>
        <end position="57"/>
    </location>
</feature>
<dbReference type="EMBL" id="MT141567">
    <property type="protein sequence ID" value="QJA67250.1"/>
    <property type="molecule type" value="Genomic_DNA"/>
</dbReference>
<evidence type="ECO:0000259" key="1">
    <source>
        <dbReference type="Pfam" id="PF14090"/>
    </source>
</evidence>
<proteinExistence type="predicted"/>
<name>A0A6M3JBL1_9ZZZZ</name>